<dbReference type="HOGENOM" id="CLU_009318_3_1_6"/>
<feature type="signal peptide" evidence="1">
    <location>
        <begin position="1"/>
        <end position="19"/>
    </location>
</feature>
<dbReference type="AlphaFoldDB" id="A0A0H3DNI7"/>
<dbReference type="Gene3D" id="2.130.10.10">
    <property type="entry name" value="YVTN repeat-like/Quinoprotein amine dehydrogenase"/>
    <property type="match status" value="2"/>
</dbReference>
<evidence type="ECO:0000313" key="2">
    <source>
        <dbReference type="EMBL" id="ADM40794.1"/>
    </source>
</evidence>
<dbReference type="EMBL" id="CP002154">
    <property type="protein sequence ID" value="ADM40794.1"/>
    <property type="molecule type" value="Genomic_DNA"/>
</dbReference>
<proteinExistence type="predicted"/>
<dbReference type="PATRIC" id="fig|718251.5.peg.688"/>
<keyword evidence="3" id="KW-1185">Reference proteome</keyword>
<evidence type="ECO:0000313" key="3">
    <source>
        <dbReference type="Proteomes" id="UP000002230"/>
    </source>
</evidence>
<dbReference type="SUPFAM" id="SSF50974">
    <property type="entry name" value="Nitrous oxide reductase, N-terminal domain"/>
    <property type="match status" value="1"/>
</dbReference>
<keyword evidence="1" id="KW-0732">Signal</keyword>
<feature type="chain" id="PRO_5002607753" evidence="1">
    <location>
        <begin position="20"/>
        <end position="353"/>
    </location>
</feature>
<accession>A0A0H3DNI7</accession>
<sequence length="353" mass="38828">MRTSTLLWILSCTAFNAQAADVVYSANQNDNTVSVIDADTAQKIGDIRLGYPAGDKRLYSPLYNGEINVHGLSYAPQRKELSIVSTVTNSVVRIDTDSGRRIDTLYVGRNPHEPRYTYDEKEIWVTVRGENHISVIDSDSGKEKQRIELASGPGMVAFSHDDRYAYISSSFDNHFWIVDRASKAVVKTLTLASHFSPFINTIPDGSEVWVDHKDIGKITRISTRTHEIIETFATGKISNHIGFANGKAYVTVGGENAVYVYDYSNNKAKLLKKIAAETLPHGIWASAQGDKVFFVNEVSDTLQVIDPVSDTITAKTAVGALPQALVYAANATGNIATLRQNIATEPAFRGPRR</sequence>
<gene>
    <name evidence="2" type="ordered locus">ETAF_0672</name>
</gene>
<reference evidence="3" key="1">
    <citation type="submission" date="2010-08" db="EMBL/GenBank/DDBJ databases">
        <title>Genome comparisons of Edwardsiella bacteria analysed using deep sequencing technology.</title>
        <authorList>
            <person name="van Soest J.J."/>
            <person name="Henkel C.V."/>
            <person name="Jansen H.J."/>
            <person name="van den Hondel C.A.M.J.J."/>
            <person name="Bloemberg G.V."/>
            <person name="Meijer A.H."/>
            <person name="Spaink H.P."/>
        </authorList>
    </citation>
    <scope>NUCLEOTIDE SEQUENCE [LARGE SCALE GENOMIC DNA]</scope>
    <source>
        <strain evidence="3">FL6-60</strain>
    </source>
</reference>
<dbReference type="InterPro" id="IPR051200">
    <property type="entry name" value="Host-pathogen_enzymatic-act"/>
</dbReference>
<name>A0A0H3DNI7_EDWTF</name>
<organism evidence="2 3">
    <name type="scientific">Edwardsiella tarda (strain FL6-60)</name>
    <dbReference type="NCBI Taxonomy" id="718251"/>
    <lineage>
        <taxon>Bacteria</taxon>
        <taxon>Pseudomonadati</taxon>
        <taxon>Pseudomonadota</taxon>
        <taxon>Gammaproteobacteria</taxon>
        <taxon>Enterobacterales</taxon>
        <taxon>Hafniaceae</taxon>
        <taxon>Edwardsiella</taxon>
    </lineage>
</organism>
<dbReference type="InterPro" id="IPR011045">
    <property type="entry name" value="N2O_reductase_N"/>
</dbReference>
<dbReference type="PANTHER" id="PTHR47197">
    <property type="entry name" value="PROTEIN NIRF"/>
    <property type="match status" value="1"/>
</dbReference>
<reference evidence="2 3" key="2">
    <citation type="journal article" date="2011" name="BMC Immunol.">
        <title>Comparison of static immersion and intravenous injection systems for exposure of zebrafish embryos to the natural pathogen Edwardsiella tarda.</title>
        <authorList>
            <person name="van Soest J.J."/>
            <person name="Stockhammer O.W."/>
            <person name="Ordas A."/>
            <person name="Bloemberg G.V."/>
            <person name="Spaink H.P."/>
            <person name="Meijer A.H."/>
        </authorList>
    </citation>
    <scope>NUCLEOTIDE SEQUENCE [LARGE SCALE GENOMIC DNA]</scope>
    <source>
        <strain evidence="2 3">FL6-60</strain>
    </source>
</reference>
<dbReference type="Proteomes" id="UP000002230">
    <property type="component" value="Chromosome"/>
</dbReference>
<dbReference type="InterPro" id="IPR015943">
    <property type="entry name" value="WD40/YVTN_repeat-like_dom_sf"/>
</dbReference>
<dbReference type="PANTHER" id="PTHR47197:SF3">
    <property type="entry name" value="DIHYDRO-HEME D1 DEHYDROGENASE"/>
    <property type="match status" value="1"/>
</dbReference>
<evidence type="ECO:0000256" key="1">
    <source>
        <dbReference type="SAM" id="SignalP"/>
    </source>
</evidence>
<protein>
    <submittedName>
        <fullName evidence="2">Uncharacterized protein</fullName>
    </submittedName>
</protein>
<dbReference type="KEGG" id="etd:ETAF_0672"/>